<feature type="domain" description="RCC1-like" evidence="3">
    <location>
        <begin position="3"/>
        <end position="365"/>
    </location>
</feature>
<dbReference type="InterPro" id="IPR009091">
    <property type="entry name" value="RCC1/BLIP-II"/>
</dbReference>
<gene>
    <name evidence="4" type="ORF">DPMN_010312</name>
</gene>
<proteinExistence type="predicted"/>
<dbReference type="PRINTS" id="PR00633">
    <property type="entry name" value="RCCNDNSATION"/>
</dbReference>
<evidence type="ECO:0000313" key="5">
    <source>
        <dbReference type="Proteomes" id="UP000828390"/>
    </source>
</evidence>
<feature type="repeat" description="RCC1" evidence="2">
    <location>
        <begin position="267"/>
        <end position="317"/>
    </location>
</feature>
<evidence type="ECO:0000256" key="2">
    <source>
        <dbReference type="PROSITE-ProRule" id="PRU00235"/>
    </source>
</evidence>
<evidence type="ECO:0000313" key="4">
    <source>
        <dbReference type="EMBL" id="KAH3886308.1"/>
    </source>
</evidence>
<dbReference type="PROSITE" id="PS00626">
    <property type="entry name" value="RCC1_2"/>
    <property type="match status" value="2"/>
</dbReference>
<reference evidence="4" key="2">
    <citation type="submission" date="2020-11" db="EMBL/GenBank/DDBJ databases">
        <authorList>
            <person name="McCartney M.A."/>
            <person name="Auch B."/>
            <person name="Kono T."/>
            <person name="Mallez S."/>
            <person name="Becker A."/>
            <person name="Gohl D.M."/>
            <person name="Silverstein K.A.T."/>
            <person name="Koren S."/>
            <person name="Bechman K.B."/>
            <person name="Herman A."/>
            <person name="Abrahante J.E."/>
            <person name="Garbe J."/>
        </authorList>
    </citation>
    <scope>NUCLEOTIDE SEQUENCE</scope>
    <source>
        <strain evidence="4">Duluth1</strain>
        <tissue evidence="4">Whole animal</tissue>
    </source>
</reference>
<dbReference type="Pfam" id="PF25390">
    <property type="entry name" value="WD40_RLD"/>
    <property type="match status" value="1"/>
</dbReference>
<feature type="repeat" description="RCC1" evidence="2">
    <location>
        <begin position="52"/>
        <end position="102"/>
    </location>
</feature>
<dbReference type="Proteomes" id="UP000828390">
    <property type="component" value="Unassembled WGS sequence"/>
</dbReference>
<sequence>MNVWSWGANSYGQLAQGDTDDRLVPKPIGTVPGRLTRISCGGGHTLLLTEDGRVYVCGCNNKGQLGTCYLQNFAIFTALQKIKERVVDIAGGWDFSLAVTDTGSLYAWGSNAFGQLGDPSLQAITPVPTQINIPCQVIQVAAGLRHTVALLVSGEVYCWGHAKKGQCGQQGESRLPLKLDLPSKVEITPHNYKCTQIVAGSYHSAALTAQGSVLFWGCNKHGQGAVYPKVTQQISVPMVIDQDLFGGERVKVIKSGWTHLLAQTESGLVYSWGRGDYGQLGRSRSPDIDHIPGVMDISEKITQLECGSEHNLLLTETGRLYAVGWNEHGLCGTGDETNVERPTPIATLSTTTVQYIACGGGHCFAVTTDYG</sequence>
<feature type="repeat" description="RCC1" evidence="2">
    <location>
        <begin position="1"/>
        <end position="51"/>
    </location>
</feature>
<comment type="caution">
    <text evidence="4">The sequence shown here is derived from an EMBL/GenBank/DDBJ whole genome shotgun (WGS) entry which is preliminary data.</text>
</comment>
<evidence type="ECO:0000259" key="3">
    <source>
        <dbReference type="Pfam" id="PF25390"/>
    </source>
</evidence>
<dbReference type="OrthoDB" id="10256179at2759"/>
<accession>A0A9D4MYK6</accession>
<dbReference type="Gene3D" id="2.130.10.30">
    <property type="entry name" value="Regulator of chromosome condensation 1/beta-lactamase-inhibitor protein II"/>
    <property type="match status" value="2"/>
</dbReference>
<feature type="repeat" description="RCC1" evidence="2">
    <location>
        <begin position="318"/>
        <end position="369"/>
    </location>
</feature>
<dbReference type="PANTHER" id="PTHR22870">
    <property type="entry name" value="REGULATOR OF CHROMOSOME CONDENSATION"/>
    <property type="match status" value="1"/>
</dbReference>
<organism evidence="4 5">
    <name type="scientific">Dreissena polymorpha</name>
    <name type="common">Zebra mussel</name>
    <name type="synonym">Mytilus polymorpha</name>
    <dbReference type="NCBI Taxonomy" id="45954"/>
    <lineage>
        <taxon>Eukaryota</taxon>
        <taxon>Metazoa</taxon>
        <taxon>Spiralia</taxon>
        <taxon>Lophotrochozoa</taxon>
        <taxon>Mollusca</taxon>
        <taxon>Bivalvia</taxon>
        <taxon>Autobranchia</taxon>
        <taxon>Heteroconchia</taxon>
        <taxon>Euheterodonta</taxon>
        <taxon>Imparidentia</taxon>
        <taxon>Neoheterodontei</taxon>
        <taxon>Myida</taxon>
        <taxon>Dreissenoidea</taxon>
        <taxon>Dreissenidae</taxon>
        <taxon>Dreissena</taxon>
    </lineage>
</organism>
<name>A0A9D4MYK6_DREPO</name>
<feature type="repeat" description="RCC1" evidence="2">
    <location>
        <begin position="211"/>
        <end position="266"/>
    </location>
</feature>
<dbReference type="SUPFAM" id="SSF50985">
    <property type="entry name" value="RCC1/BLIP-II"/>
    <property type="match status" value="1"/>
</dbReference>
<reference evidence="4" key="1">
    <citation type="journal article" date="2019" name="bioRxiv">
        <title>The Genome of the Zebra Mussel, Dreissena polymorpha: A Resource for Invasive Species Research.</title>
        <authorList>
            <person name="McCartney M.A."/>
            <person name="Auch B."/>
            <person name="Kono T."/>
            <person name="Mallez S."/>
            <person name="Zhang Y."/>
            <person name="Obille A."/>
            <person name="Becker A."/>
            <person name="Abrahante J.E."/>
            <person name="Garbe J."/>
            <person name="Badalamenti J.P."/>
            <person name="Herman A."/>
            <person name="Mangelson H."/>
            <person name="Liachko I."/>
            <person name="Sullivan S."/>
            <person name="Sone E.D."/>
            <person name="Koren S."/>
            <person name="Silverstein K.A.T."/>
            <person name="Beckman K.B."/>
            <person name="Gohl D.M."/>
        </authorList>
    </citation>
    <scope>NUCLEOTIDE SEQUENCE</scope>
    <source>
        <strain evidence="4">Duluth1</strain>
        <tissue evidence="4">Whole animal</tissue>
    </source>
</reference>
<dbReference type="PROSITE" id="PS50012">
    <property type="entry name" value="RCC1_3"/>
    <property type="match status" value="7"/>
</dbReference>
<dbReference type="PANTHER" id="PTHR22870:SF408">
    <property type="entry name" value="OS09G0560450 PROTEIN"/>
    <property type="match status" value="1"/>
</dbReference>
<keyword evidence="5" id="KW-1185">Reference proteome</keyword>
<feature type="repeat" description="RCC1" evidence="2">
    <location>
        <begin position="103"/>
        <end position="153"/>
    </location>
</feature>
<keyword evidence="1" id="KW-0677">Repeat</keyword>
<dbReference type="InterPro" id="IPR000408">
    <property type="entry name" value="Reg_chr_condens"/>
</dbReference>
<dbReference type="InterPro" id="IPR058923">
    <property type="entry name" value="RCC1-like_dom"/>
</dbReference>
<dbReference type="EMBL" id="JAIWYP010000001">
    <property type="protein sequence ID" value="KAH3886308.1"/>
    <property type="molecule type" value="Genomic_DNA"/>
</dbReference>
<evidence type="ECO:0000256" key="1">
    <source>
        <dbReference type="ARBA" id="ARBA00022737"/>
    </source>
</evidence>
<feature type="repeat" description="RCC1" evidence="2">
    <location>
        <begin position="154"/>
        <end position="210"/>
    </location>
</feature>
<dbReference type="AlphaFoldDB" id="A0A9D4MYK6"/>
<dbReference type="InterPro" id="IPR051210">
    <property type="entry name" value="Ub_ligase/GEF_domain"/>
</dbReference>
<protein>
    <recommendedName>
        <fullName evidence="3">RCC1-like domain-containing protein</fullName>
    </recommendedName>
</protein>